<evidence type="ECO:0000256" key="1">
    <source>
        <dbReference type="SAM" id="Phobius"/>
    </source>
</evidence>
<feature type="transmembrane region" description="Helical" evidence="1">
    <location>
        <begin position="64"/>
        <end position="87"/>
    </location>
</feature>
<evidence type="ECO:0000313" key="3">
    <source>
        <dbReference type="Proteomes" id="UP000176593"/>
    </source>
</evidence>
<dbReference type="EMBL" id="MGEQ01000008">
    <property type="protein sequence ID" value="OGL86579.1"/>
    <property type="molecule type" value="Genomic_DNA"/>
</dbReference>
<keyword evidence="1" id="KW-0472">Membrane</keyword>
<name>A0A1F7V7W2_9BACT</name>
<feature type="transmembrane region" description="Helical" evidence="1">
    <location>
        <begin position="107"/>
        <end position="125"/>
    </location>
</feature>
<keyword evidence="1" id="KW-1133">Transmembrane helix</keyword>
<accession>A0A1F7V7W2</accession>
<organism evidence="2 3">
    <name type="scientific">Candidatus Uhrbacteria bacterium RIFCSPLOWO2_02_FULL_48_18</name>
    <dbReference type="NCBI Taxonomy" id="1802408"/>
    <lineage>
        <taxon>Bacteria</taxon>
        <taxon>Candidatus Uhriibacteriota</taxon>
    </lineage>
</organism>
<dbReference type="Proteomes" id="UP000176593">
    <property type="component" value="Unassembled WGS sequence"/>
</dbReference>
<dbReference type="AlphaFoldDB" id="A0A1F7V7W2"/>
<gene>
    <name evidence="2" type="ORF">A3I41_04815</name>
</gene>
<proteinExistence type="predicted"/>
<dbReference type="InterPro" id="IPR043993">
    <property type="entry name" value="T4SS_pilin"/>
</dbReference>
<reference evidence="2 3" key="1">
    <citation type="journal article" date="2016" name="Nat. Commun.">
        <title>Thousands of microbial genomes shed light on interconnected biogeochemical processes in an aquifer system.</title>
        <authorList>
            <person name="Anantharaman K."/>
            <person name="Brown C.T."/>
            <person name="Hug L.A."/>
            <person name="Sharon I."/>
            <person name="Castelle C.J."/>
            <person name="Probst A.J."/>
            <person name="Thomas B.C."/>
            <person name="Singh A."/>
            <person name="Wilkins M.J."/>
            <person name="Karaoz U."/>
            <person name="Brodie E.L."/>
            <person name="Williams K.H."/>
            <person name="Hubbard S.S."/>
            <person name="Banfield J.F."/>
        </authorList>
    </citation>
    <scope>NUCLEOTIDE SEQUENCE [LARGE SCALE GENOMIC DNA]</scope>
</reference>
<sequence>MKRFFDPRNTSPSRVTAFIGVLLFFVFGLLVVQHVALAGAAPLDTVGAAAGLPQQSLPILIARIIRAVLGVLGIITVILVIYAGFLYMGSHGDPAKVAKAKKIITNAVIGLVIIFSSYSIASWILGKLLEAATGSGTIVSVAKKYTEPLAGSLGAGILESHYPMRNATDIPRNTKIFVTFKEPIKPETIIDGYVKDCTYVVANPQTPPLCKTNIKITNPASKALAVNIFETAKGETTALASDKVVVTVSSDFKTFVFKPVAYLGDGLKDFNYSVALKPSIQKEDGGAAFTGVNSAGYGWNFTVSKNADLTPPTLLSIIPSVAKLQPPGETVAKPLAPNISVELTFSEAMDPIATTGIFALNGGPTKSFQRITVTDGGANPVNGTYDVSNAYKTIGFTTNDACGKDPCGGTIYCLPGGKKITVTAKAASIDETTPPQGILTGVNYDGVVDAAGNSFDGNADGKACGSSTDKVACSGTQTNDDYIWSFNTTNDPDLTVPRIESLVPDISTGNIDVSKDITLTFNMLLKGSTVNATNASLWPDPTYPMWFVPTKTDVPNTLPTDIPVKSVVRLAHPPFISNAEGGSSYWPRVTHDIKSAYQICMFPAMGDNASSAKACNGADPTKPYCCNGVPSSLVCSIPLPQ</sequence>
<protein>
    <recommendedName>
        <fullName evidence="4">SbsA Ig-like domain-containing protein</fullName>
    </recommendedName>
</protein>
<evidence type="ECO:0008006" key="4">
    <source>
        <dbReference type="Google" id="ProtNLM"/>
    </source>
</evidence>
<evidence type="ECO:0000313" key="2">
    <source>
        <dbReference type="EMBL" id="OGL86579.1"/>
    </source>
</evidence>
<keyword evidence="1" id="KW-0812">Transmembrane</keyword>
<dbReference type="Pfam" id="PF18895">
    <property type="entry name" value="T4SS_pilin"/>
    <property type="match status" value="1"/>
</dbReference>
<comment type="caution">
    <text evidence="2">The sequence shown here is derived from an EMBL/GenBank/DDBJ whole genome shotgun (WGS) entry which is preliminary data.</text>
</comment>